<evidence type="ECO:0000256" key="4">
    <source>
        <dbReference type="ARBA" id="ARBA00022857"/>
    </source>
</evidence>
<dbReference type="Proteomes" id="UP000289340">
    <property type="component" value="Chromosome 8"/>
</dbReference>
<evidence type="ECO:0000256" key="8">
    <source>
        <dbReference type="ARBA" id="ARBA00023027"/>
    </source>
</evidence>
<comment type="catalytic activity">
    <reaction evidence="12">
        <text>a plastoquinone + NADH + (n+1) H(+)(in) = a plastoquinol + NAD(+) + n H(+)(out)</text>
        <dbReference type="Rhea" id="RHEA:42608"/>
        <dbReference type="Rhea" id="RHEA-COMP:9561"/>
        <dbReference type="Rhea" id="RHEA-COMP:9562"/>
        <dbReference type="ChEBI" id="CHEBI:15378"/>
        <dbReference type="ChEBI" id="CHEBI:17757"/>
        <dbReference type="ChEBI" id="CHEBI:57540"/>
        <dbReference type="ChEBI" id="CHEBI:57945"/>
        <dbReference type="ChEBI" id="CHEBI:62192"/>
    </reaction>
</comment>
<gene>
    <name evidence="14" type="ORF">D0Y65_020076</name>
</gene>
<evidence type="ECO:0000256" key="13">
    <source>
        <dbReference type="SAM" id="Phobius"/>
    </source>
</evidence>
<reference evidence="14 15" key="1">
    <citation type="submission" date="2018-09" db="EMBL/GenBank/DDBJ databases">
        <title>A high-quality reference genome of wild soybean provides a powerful tool to mine soybean genomes.</title>
        <authorList>
            <person name="Xie M."/>
            <person name="Chung C.Y.L."/>
            <person name="Li M.-W."/>
            <person name="Wong F.-L."/>
            <person name="Chan T.-F."/>
            <person name="Lam H.-M."/>
        </authorList>
    </citation>
    <scope>NUCLEOTIDE SEQUENCE [LARGE SCALE GENOMIC DNA]</scope>
    <source>
        <strain evidence="15">cv. W05</strain>
        <tissue evidence="14">Hypocotyl of etiolated seedlings</tissue>
    </source>
</reference>
<evidence type="ECO:0000256" key="1">
    <source>
        <dbReference type="ARBA" id="ARBA00004141"/>
    </source>
</evidence>
<accession>A0A445JC49</accession>
<keyword evidence="2 13" id="KW-0812">Transmembrane</keyword>
<dbReference type="GO" id="GO:0016020">
    <property type="term" value="C:membrane"/>
    <property type="evidence" value="ECO:0007669"/>
    <property type="project" value="UniProtKB-SubCell"/>
</dbReference>
<proteinExistence type="predicted"/>
<organism evidence="14 15">
    <name type="scientific">Glycine soja</name>
    <name type="common">Wild soybean</name>
    <dbReference type="NCBI Taxonomy" id="3848"/>
    <lineage>
        <taxon>Eukaryota</taxon>
        <taxon>Viridiplantae</taxon>
        <taxon>Streptophyta</taxon>
        <taxon>Embryophyta</taxon>
        <taxon>Tracheophyta</taxon>
        <taxon>Spermatophyta</taxon>
        <taxon>Magnoliopsida</taxon>
        <taxon>eudicotyledons</taxon>
        <taxon>Gunneridae</taxon>
        <taxon>Pentapetalae</taxon>
        <taxon>rosids</taxon>
        <taxon>fabids</taxon>
        <taxon>Fabales</taxon>
        <taxon>Fabaceae</taxon>
        <taxon>Papilionoideae</taxon>
        <taxon>50 kb inversion clade</taxon>
        <taxon>NPAAA clade</taxon>
        <taxon>indigoferoid/millettioid clade</taxon>
        <taxon>Phaseoleae</taxon>
        <taxon>Glycine</taxon>
        <taxon>Glycine subgen. Soja</taxon>
    </lineage>
</organism>
<evidence type="ECO:0000313" key="15">
    <source>
        <dbReference type="Proteomes" id="UP000289340"/>
    </source>
</evidence>
<evidence type="ECO:0000256" key="10">
    <source>
        <dbReference type="ARBA" id="ARBA00023136"/>
    </source>
</evidence>
<dbReference type="GO" id="GO:0048038">
    <property type="term" value="F:quinone binding"/>
    <property type="evidence" value="ECO:0007669"/>
    <property type="project" value="UniProtKB-KW"/>
</dbReference>
<keyword evidence="5" id="KW-0618">Plastoquinone</keyword>
<protein>
    <submittedName>
        <fullName evidence="14">NAD(P)H-quinone oxidoreductase subunit L, chloroplastic</fullName>
    </submittedName>
</protein>
<comment type="caution">
    <text evidence="14">The sequence shown here is derived from an EMBL/GenBank/DDBJ whole genome shotgun (WGS) entry which is preliminary data.</text>
</comment>
<dbReference type="InterPro" id="IPR019654">
    <property type="entry name" value="NADH-quinone_OxRdatse_su_L"/>
</dbReference>
<feature type="transmembrane region" description="Helical" evidence="13">
    <location>
        <begin position="143"/>
        <end position="162"/>
    </location>
</feature>
<dbReference type="PANTHER" id="PTHR36727:SF2">
    <property type="entry name" value="NAD(P)H-QUINONE OXIDOREDUCTASE SUBUNIT L, CHLOROPLASTIC"/>
    <property type="match status" value="1"/>
</dbReference>
<evidence type="ECO:0000256" key="5">
    <source>
        <dbReference type="ARBA" id="ARBA00022957"/>
    </source>
</evidence>
<evidence type="ECO:0000256" key="3">
    <source>
        <dbReference type="ARBA" id="ARBA00022719"/>
    </source>
</evidence>
<keyword evidence="15" id="KW-1185">Reference proteome</keyword>
<evidence type="ECO:0000256" key="6">
    <source>
        <dbReference type="ARBA" id="ARBA00022967"/>
    </source>
</evidence>
<feature type="transmembrane region" description="Helical" evidence="13">
    <location>
        <begin position="66"/>
        <end position="88"/>
    </location>
</feature>
<feature type="transmembrane region" description="Helical" evidence="13">
    <location>
        <begin position="108"/>
        <end position="131"/>
    </location>
</feature>
<evidence type="ECO:0000256" key="2">
    <source>
        <dbReference type="ARBA" id="ARBA00022692"/>
    </source>
</evidence>
<evidence type="ECO:0000256" key="11">
    <source>
        <dbReference type="ARBA" id="ARBA00047726"/>
    </source>
</evidence>
<dbReference type="GO" id="GO:0016655">
    <property type="term" value="F:oxidoreductase activity, acting on NAD(P)H, quinone or similar compound as acceptor"/>
    <property type="evidence" value="ECO:0007669"/>
    <property type="project" value="InterPro"/>
</dbReference>
<sequence>MSFTFNLHVPKALPPLPSSSRGTTSLFFSSKQKSYHNNTSPCQSLLITCRSHKPNYDDTSLKYTSLALQVGALLALHYSSLFLFFFYIQKLSVAVTGENNRPELIWVLTQWGVVLFGYFLVVPPIIFYWLWKRWYRRNLLEMYLQFMCVFIFFPGVLLWAPFLNFRKFPRDTSLQYPWSVPEDPSKIRSSYAKYPYAEPEDYDNL</sequence>
<evidence type="ECO:0000256" key="12">
    <source>
        <dbReference type="ARBA" id="ARBA00048026"/>
    </source>
</evidence>
<name>A0A445JC49_GLYSO</name>
<keyword evidence="3" id="KW-0874">Quinone</keyword>
<keyword evidence="10 13" id="KW-0472">Membrane</keyword>
<keyword evidence="7 13" id="KW-1133">Transmembrane helix</keyword>
<keyword evidence="6" id="KW-1278">Translocase</keyword>
<comment type="subcellular location">
    <subcellularLocation>
        <location evidence="1">Membrane</location>
        <topology evidence="1">Multi-pass membrane protein</topology>
    </subcellularLocation>
</comment>
<evidence type="ECO:0000313" key="14">
    <source>
        <dbReference type="EMBL" id="RZB96075.1"/>
    </source>
</evidence>
<dbReference type="PANTHER" id="PTHR36727">
    <property type="entry name" value="NAD(P)H-QUINONE OXIDOREDUCTASE SUBUNIT L, CHLOROPLASTIC"/>
    <property type="match status" value="1"/>
</dbReference>
<keyword evidence="8" id="KW-0520">NAD</keyword>
<keyword evidence="4" id="KW-0521">NADP</keyword>
<dbReference type="AlphaFoldDB" id="A0A445JC49"/>
<dbReference type="EMBL" id="QZWG01000008">
    <property type="protein sequence ID" value="RZB96075.1"/>
    <property type="molecule type" value="Genomic_DNA"/>
</dbReference>
<dbReference type="Pfam" id="PF10716">
    <property type="entry name" value="NdhL"/>
    <property type="match status" value="1"/>
</dbReference>
<comment type="catalytic activity">
    <reaction evidence="11">
        <text>a plastoquinone + NADPH + (n+1) H(+)(in) = a plastoquinol + NADP(+) + n H(+)(out)</text>
        <dbReference type="Rhea" id="RHEA:42612"/>
        <dbReference type="Rhea" id="RHEA-COMP:9561"/>
        <dbReference type="Rhea" id="RHEA-COMP:9562"/>
        <dbReference type="ChEBI" id="CHEBI:15378"/>
        <dbReference type="ChEBI" id="CHEBI:17757"/>
        <dbReference type="ChEBI" id="CHEBI:57783"/>
        <dbReference type="ChEBI" id="CHEBI:58349"/>
        <dbReference type="ChEBI" id="CHEBI:62192"/>
    </reaction>
</comment>
<keyword evidence="9" id="KW-0793">Thylakoid</keyword>
<evidence type="ECO:0000256" key="9">
    <source>
        <dbReference type="ARBA" id="ARBA00023078"/>
    </source>
</evidence>
<evidence type="ECO:0000256" key="7">
    <source>
        <dbReference type="ARBA" id="ARBA00022989"/>
    </source>
</evidence>